<sequence length="243" mass="26329">MHLCVAKSHSEGVPVALLSVLDVGAGSSPSVEAAVQGTDGPVVDPEVALKQKNEEAGQLLMMVCRYIQLQEQRVEWEQYAKTHPKPADEKAVPEACKAVVDALEAKDLEAVKTARVKADAVVDAALESMKNSQLPADATDDQIVSALNVVRSDGANERIDSSVNWIVRSFAGAYEMADDETKDKLKQTFPEKNPEGQLYFDELLTKSKEALAAEEAQRAAYERFMAAQQAAAAAEQPKEEEEA</sequence>
<protein>
    <submittedName>
        <fullName evidence="1">Uncharacterized protein</fullName>
    </submittedName>
</protein>
<dbReference type="GeneID" id="22911011"/>
<dbReference type="EMBL" id="AFNH02000149">
    <property type="protein sequence ID" value="EZG80925.1"/>
    <property type="molecule type" value="Genomic_DNA"/>
</dbReference>
<comment type="caution">
    <text evidence="1">The sequence shown here is derived from an EMBL/GenBank/DDBJ whole genome shotgun (WGS) entry which is preliminary data.</text>
</comment>
<name>A0A023BBZ1_GRENI</name>
<organism evidence="1 2">
    <name type="scientific">Gregarina niphandrodes</name>
    <name type="common">Septate eugregarine</name>
    <dbReference type="NCBI Taxonomy" id="110365"/>
    <lineage>
        <taxon>Eukaryota</taxon>
        <taxon>Sar</taxon>
        <taxon>Alveolata</taxon>
        <taxon>Apicomplexa</taxon>
        <taxon>Conoidasida</taxon>
        <taxon>Gregarinasina</taxon>
        <taxon>Eugregarinorida</taxon>
        <taxon>Gregarinidae</taxon>
        <taxon>Gregarina</taxon>
    </lineage>
</organism>
<dbReference type="Proteomes" id="UP000019763">
    <property type="component" value="Unassembled WGS sequence"/>
</dbReference>
<keyword evidence="2" id="KW-1185">Reference proteome</keyword>
<accession>A0A023BBZ1</accession>
<evidence type="ECO:0000313" key="1">
    <source>
        <dbReference type="EMBL" id="EZG80925.1"/>
    </source>
</evidence>
<evidence type="ECO:0000313" key="2">
    <source>
        <dbReference type="Proteomes" id="UP000019763"/>
    </source>
</evidence>
<reference evidence="1" key="1">
    <citation type="submission" date="2013-12" db="EMBL/GenBank/DDBJ databases">
        <authorList>
            <person name="Omoto C.K."/>
            <person name="Sibley D."/>
            <person name="Venepally P."/>
            <person name="Hadjithomas M."/>
            <person name="Karamycheva S."/>
            <person name="Brunk B."/>
            <person name="Roos D."/>
            <person name="Caler E."/>
            <person name="Lorenzi H."/>
        </authorList>
    </citation>
    <scope>NUCLEOTIDE SEQUENCE</scope>
</reference>
<proteinExistence type="predicted"/>
<dbReference type="VEuPathDB" id="CryptoDB:GNI_020550"/>
<dbReference type="AlphaFoldDB" id="A0A023BBZ1"/>
<gene>
    <name evidence="1" type="ORF">GNI_020550</name>
</gene>
<dbReference type="RefSeq" id="XP_011134283.1">
    <property type="nucleotide sequence ID" value="XM_011135981.1"/>
</dbReference>